<dbReference type="InterPro" id="IPR001650">
    <property type="entry name" value="Helicase_C-like"/>
</dbReference>
<keyword evidence="3" id="KW-0378">Hydrolase</keyword>
<evidence type="ECO:0000256" key="1">
    <source>
        <dbReference type="ARBA" id="ARBA00022884"/>
    </source>
</evidence>
<dbReference type="SMART" id="SM00490">
    <property type="entry name" value="HELICc"/>
    <property type="match status" value="1"/>
</dbReference>
<organism evidence="3 4">
    <name type="scientific">Artemisia annua</name>
    <name type="common">Sweet wormwood</name>
    <dbReference type="NCBI Taxonomy" id="35608"/>
    <lineage>
        <taxon>Eukaryota</taxon>
        <taxon>Viridiplantae</taxon>
        <taxon>Streptophyta</taxon>
        <taxon>Embryophyta</taxon>
        <taxon>Tracheophyta</taxon>
        <taxon>Spermatophyta</taxon>
        <taxon>Magnoliopsida</taxon>
        <taxon>eudicotyledons</taxon>
        <taxon>Gunneridae</taxon>
        <taxon>Pentapetalae</taxon>
        <taxon>asterids</taxon>
        <taxon>campanulids</taxon>
        <taxon>Asterales</taxon>
        <taxon>Asteraceae</taxon>
        <taxon>Asteroideae</taxon>
        <taxon>Anthemideae</taxon>
        <taxon>Artemisiinae</taxon>
        <taxon>Artemisia</taxon>
    </lineage>
</organism>
<dbReference type="STRING" id="35608.A0A2U1KVJ7"/>
<gene>
    <name evidence="3" type="ORF">CTI12_AA559010</name>
</gene>
<dbReference type="Gene3D" id="3.40.50.300">
    <property type="entry name" value="P-loop containing nucleotide triphosphate hydrolases"/>
    <property type="match status" value="1"/>
</dbReference>
<dbReference type="GO" id="GO:0004386">
    <property type="term" value="F:helicase activity"/>
    <property type="evidence" value="ECO:0007669"/>
    <property type="project" value="UniProtKB-KW"/>
</dbReference>
<dbReference type="InterPro" id="IPR027417">
    <property type="entry name" value="P-loop_NTPase"/>
</dbReference>
<dbReference type="GO" id="GO:0003723">
    <property type="term" value="F:RNA binding"/>
    <property type="evidence" value="ECO:0007669"/>
    <property type="project" value="UniProtKB-KW"/>
</dbReference>
<proteinExistence type="predicted"/>
<evidence type="ECO:0000313" key="4">
    <source>
        <dbReference type="Proteomes" id="UP000245207"/>
    </source>
</evidence>
<keyword evidence="1" id="KW-0694">RNA-binding</keyword>
<evidence type="ECO:0000313" key="3">
    <source>
        <dbReference type="EMBL" id="PWA40778.1"/>
    </source>
</evidence>
<keyword evidence="3" id="KW-0347">Helicase</keyword>
<name>A0A2U1KVJ7_ARTAN</name>
<sequence length="110" mass="12497">MFESSGPTSFAPIIQKAITIVEESKGQYHVLVIIADGQVDWLTEKMCENNFTVSAMHGDMPQKERDATMEEFRSGVTRVLITTDVWARGLDVQRGRIRLTFKSIIPFDMM</sequence>
<keyword evidence="4" id="KW-1185">Reference proteome</keyword>
<accession>A0A2U1KVJ7</accession>
<comment type="caution">
    <text evidence="3">The sequence shown here is derived from an EMBL/GenBank/DDBJ whole genome shotgun (WGS) entry which is preliminary data.</text>
</comment>
<protein>
    <submittedName>
        <fullName evidence="3">DNA/RNA helicase, DEAD/DEAH box type, N-terminal</fullName>
    </submittedName>
</protein>
<feature type="domain" description="Helicase C-terminal" evidence="2">
    <location>
        <begin position="13"/>
        <end position="110"/>
    </location>
</feature>
<dbReference type="SUPFAM" id="SSF52540">
    <property type="entry name" value="P-loop containing nucleoside triphosphate hydrolases"/>
    <property type="match status" value="1"/>
</dbReference>
<dbReference type="PROSITE" id="PS51194">
    <property type="entry name" value="HELICASE_CTER"/>
    <property type="match status" value="1"/>
</dbReference>
<evidence type="ECO:0000259" key="2">
    <source>
        <dbReference type="PROSITE" id="PS51194"/>
    </source>
</evidence>
<dbReference type="EMBL" id="PKPP01013551">
    <property type="protein sequence ID" value="PWA40778.1"/>
    <property type="molecule type" value="Genomic_DNA"/>
</dbReference>
<dbReference type="PANTHER" id="PTHR47958">
    <property type="entry name" value="ATP-DEPENDENT RNA HELICASE DBP3"/>
    <property type="match status" value="1"/>
</dbReference>
<reference evidence="3 4" key="1">
    <citation type="journal article" date="2018" name="Mol. Plant">
        <title>The genome of Artemisia annua provides insight into the evolution of Asteraceae family and artemisinin biosynthesis.</title>
        <authorList>
            <person name="Shen Q."/>
            <person name="Zhang L."/>
            <person name="Liao Z."/>
            <person name="Wang S."/>
            <person name="Yan T."/>
            <person name="Shi P."/>
            <person name="Liu M."/>
            <person name="Fu X."/>
            <person name="Pan Q."/>
            <person name="Wang Y."/>
            <person name="Lv Z."/>
            <person name="Lu X."/>
            <person name="Zhang F."/>
            <person name="Jiang W."/>
            <person name="Ma Y."/>
            <person name="Chen M."/>
            <person name="Hao X."/>
            <person name="Li L."/>
            <person name="Tang Y."/>
            <person name="Lv G."/>
            <person name="Zhou Y."/>
            <person name="Sun X."/>
            <person name="Brodelius P.E."/>
            <person name="Rose J.K.C."/>
            <person name="Tang K."/>
        </authorList>
    </citation>
    <scope>NUCLEOTIDE SEQUENCE [LARGE SCALE GENOMIC DNA]</scope>
    <source>
        <strain evidence="4">cv. Huhao1</strain>
        <tissue evidence="3">Leaf</tissue>
    </source>
</reference>
<dbReference type="Proteomes" id="UP000245207">
    <property type="component" value="Unassembled WGS sequence"/>
</dbReference>
<dbReference type="AlphaFoldDB" id="A0A2U1KVJ7"/>
<keyword evidence="3" id="KW-0547">Nucleotide-binding</keyword>
<dbReference type="Pfam" id="PF00271">
    <property type="entry name" value="Helicase_C"/>
    <property type="match status" value="1"/>
</dbReference>
<keyword evidence="3" id="KW-0067">ATP-binding</keyword>
<dbReference type="OrthoDB" id="1723999at2759"/>